<feature type="region of interest" description="Disordered" evidence="1">
    <location>
        <begin position="48"/>
        <end position="92"/>
    </location>
</feature>
<evidence type="ECO:0000256" key="1">
    <source>
        <dbReference type="SAM" id="MobiDB-lite"/>
    </source>
</evidence>
<feature type="compositionally biased region" description="Pro residues" evidence="1">
    <location>
        <begin position="50"/>
        <end position="60"/>
    </location>
</feature>
<organism evidence="2 3">
    <name type="scientific">Corynespora cassiicola Philippines</name>
    <dbReference type="NCBI Taxonomy" id="1448308"/>
    <lineage>
        <taxon>Eukaryota</taxon>
        <taxon>Fungi</taxon>
        <taxon>Dikarya</taxon>
        <taxon>Ascomycota</taxon>
        <taxon>Pezizomycotina</taxon>
        <taxon>Dothideomycetes</taxon>
        <taxon>Pleosporomycetidae</taxon>
        <taxon>Pleosporales</taxon>
        <taxon>Corynesporascaceae</taxon>
        <taxon>Corynespora</taxon>
    </lineage>
</organism>
<gene>
    <name evidence="2" type="ORF">BS50DRAFT_666208</name>
</gene>
<dbReference type="EMBL" id="KZ678134">
    <property type="protein sequence ID" value="PSN68445.1"/>
    <property type="molecule type" value="Genomic_DNA"/>
</dbReference>
<name>A0A2T2NSM3_CORCC</name>
<dbReference type="Proteomes" id="UP000240883">
    <property type="component" value="Unassembled WGS sequence"/>
</dbReference>
<dbReference type="AlphaFoldDB" id="A0A2T2NSM3"/>
<sequence length="345" mass="36492">MGTAPRAVAAAPRRRCTAVRSLRRAAPPCRSLLPRCTALHHCISAQPAPAHAPMPEPIAPQPAGAGRAAELDPPKPTAPKPSIAAGRGTADPAPSGSLLARLMAPLVIVVGAVLRPTEAPDAREAPWPTKARASQSCPPTARPLPAAAHVVVHHHHPRSRPRRLQTLPGSSLIPAFRTRNRNCLRAGSRAGSRPVATRRGRIFGTSQQQPRSHWPHWPRVGSAWLCLASSGKPATPAAMVRPRLRRPPMLLAAAGCCRLLRADPLPSRKRHSRAFSLQSAAMGGPSNLGPSSPPTSQYVACAIAGGLPREPFTYCRPSAGEPHTRRACARLTLPFALPLAAIHSC</sequence>
<evidence type="ECO:0000313" key="2">
    <source>
        <dbReference type="EMBL" id="PSN68445.1"/>
    </source>
</evidence>
<proteinExistence type="predicted"/>
<evidence type="ECO:0000313" key="3">
    <source>
        <dbReference type="Proteomes" id="UP000240883"/>
    </source>
</evidence>
<accession>A0A2T2NSM3</accession>
<protein>
    <submittedName>
        <fullName evidence="2">Uncharacterized protein</fullName>
    </submittedName>
</protein>
<keyword evidence="3" id="KW-1185">Reference proteome</keyword>
<reference evidence="2 3" key="1">
    <citation type="journal article" date="2018" name="Front. Microbiol.">
        <title>Genome-Wide Analysis of Corynespora cassiicola Leaf Fall Disease Putative Effectors.</title>
        <authorList>
            <person name="Lopez D."/>
            <person name="Ribeiro S."/>
            <person name="Label P."/>
            <person name="Fumanal B."/>
            <person name="Venisse J.S."/>
            <person name="Kohler A."/>
            <person name="de Oliveira R.R."/>
            <person name="Labutti K."/>
            <person name="Lipzen A."/>
            <person name="Lail K."/>
            <person name="Bauer D."/>
            <person name="Ohm R.A."/>
            <person name="Barry K.W."/>
            <person name="Spatafora J."/>
            <person name="Grigoriev I.V."/>
            <person name="Martin F.M."/>
            <person name="Pujade-Renaud V."/>
        </authorList>
    </citation>
    <scope>NUCLEOTIDE SEQUENCE [LARGE SCALE GENOMIC DNA]</scope>
    <source>
        <strain evidence="2 3">Philippines</strain>
    </source>
</reference>
<feature type="region of interest" description="Disordered" evidence="1">
    <location>
        <begin position="121"/>
        <end position="140"/>
    </location>
</feature>